<dbReference type="GO" id="GO:0042147">
    <property type="term" value="P:retrograde transport, endosome to Golgi"/>
    <property type="evidence" value="ECO:0007669"/>
    <property type="project" value="TreeGrafter"/>
</dbReference>
<gene>
    <name evidence="2" type="ORF">GTA08_BOTSDO00303</name>
</gene>
<dbReference type="PANTHER" id="PTHR13847">
    <property type="entry name" value="SARCOSINE DEHYDROGENASE-RELATED"/>
    <property type="match status" value="1"/>
</dbReference>
<dbReference type="Gene3D" id="3.50.50.60">
    <property type="entry name" value="FAD/NAD(P)-binding domain"/>
    <property type="match status" value="1"/>
</dbReference>
<dbReference type="GO" id="GO:0005829">
    <property type="term" value="C:cytosol"/>
    <property type="evidence" value="ECO:0007669"/>
    <property type="project" value="GOC"/>
</dbReference>
<dbReference type="Pfam" id="PF01266">
    <property type="entry name" value="DAO"/>
    <property type="match status" value="1"/>
</dbReference>
<dbReference type="GO" id="GO:0004497">
    <property type="term" value="F:monooxygenase activity"/>
    <property type="evidence" value="ECO:0007669"/>
    <property type="project" value="UniProtKB-KW"/>
</dbReference>
<accession>A0A8H4N6Q7</accession>
<keyword evidence="2" id="KW-0503">Monooxygenase</keyword>
<sequence>MLSTPSEPKKDIVIIGKFLFRLVALLVKPVAWLRTGLLRTVLHPLSFKAHSELAEKHDGEKLWGYRRVFCAEVNLQAQKERESNLTAGATDSGHGYPPALDWIQPASIQSYAEIGTPQNSAQVHPYLFTTTIFRLALEAGARLIQGSAAAIDYSDNRKAIASVAYTPKGSATTTTIAATDVLIAAGPWTPKIFPRAQLLTPRGHSTVVKPTASISPYILFPNIASPPEDSSSWPFVSPELYPRPADSLFDADTIYSASGDDYEAPLPRGTADVVVDERRCTDVWKVLRSVVGPQVSGGEIITQQACYKPQIRQHEDGEEVGPIVGAVPGVKGLWLATGHDGWGISNAAGTGVVVSEMVFEGRARSADCEALDPRHFLKGEDE</sequence>
<comment type="caution">
    <text evidence="2">The sequence shown here is derived from an EMBL/GenBank/DDBJ whole genome shotgun (WGS) entry which is preliminary data.</text>
</comment>
<reference evidence="2" key="1">
    <citation type="submission" date="2020-04" db="EMBL/GenBank/DDBJ databases">
        <title>Genome Assembly and Annotation of Botryosphaeria dothidea sdau 11-99, a Latent Pathogen of Apple Fruit Ring Rot in China.</title>
        <authorList>
            <person name="Yu C."/>
            <person name="Diao Y."/>
            <person name="Lu Q."/>
            <person name="Zhao J."/>
            <person name="Cui S."/>
            <person name="Peng C."/>
            <person name="He B."/>
            <person name="Liu H."/>
        </authorList>
    </citation>
    <scope>NUCLEOTIDE SEQUENCE [LARGE SCALE GENOMIC DNA]</scope>
    <source>
        <strain evidence="2">Sdau11-99</strain>
    </source>
</reference>
<dbReference type="Gene3D" id="3.30.9.10">
    <property type="entry name" value="D-Amino Acid Oxidase, subunit A, domain 2"/>
    <property type="match status" value="1"/>
</dbReference>
<dbReference type="Proteomes" id="UP000572817">
    <property type="component" value="Unassembled WGS sequence"/>
</dbReference>
<protein>
    <submittedName>
        <fullName evidence="2">Flavin-binding monooxygenase</fullName>
    </submittedName>
</protein>
<dbReference type="EMBL" id="WWBZ02000001">
    <property type="protein sequence ID" value="KAF4313284.1"/>
    <property type="molecule type" value="Genomic_DNA"/>
</dbReference>
<dbReference type="AlphaFoldDB" id="A0A8H4N6Q7"/>
<dbReference type="GO" id="GO:0005770">
    <property type="term" value="C:late endosome"/>
    <property type="evidence" value="ECO:0007669"/>
    <property type="project" value="TreeGrafter"/>
</dbReference>
<dbReference type="OrthoDB" id="498204at2759"/>
<feature type="domain" description="FAD dependent oxidoreductase" evidence="1">
    <location>
        <begin position="46"/>
        <end position="357"/>
    </location>
</feature>
<evidence type="ECO:0000259" key="1">
    <source>
        <dbReference type="Pfam" id="PF01266"/>
    </source>
</evidence>
<evidence type="ECO:0000313" key="2">
    <source>
        <dbReference type="EMBL" id="KAF4313284.1"/>
    </source>
</evidence>
<dbReference type="InterPro" id="IPR036188">
    <property type="entry name" value="FAD/NAD-bd_sf"/>
</dbReference>
<organism evidence="2 3">
    <name type="scientific">Botryosphaeria dothidea</name>
    <dbReference type="NCBI Taxonomy" id="55169"/>
    <lineage>
        <taxon>Eukaryota</taxon>
        <taxon>Fungi</taxon>
        <taxon>Dikarya</taxon>
        <taxon>Ascomycota</taxon>
        <taxon>Pezizomycotina</taxon>
        <taxon>Dothideomycetes</taxon>
        <taxon>Dothideomycetes incertae sedis</taxon>
        <taxon>Botryosphaeriales</taxon>
        <taxon>Botryosphaeriaceae</taxon>
        <taxon>Botryosphaeria</taxon>
    </lineage>
</organism>
<dbReference type="InterPro" id="IPR006076">
    <property type="entry name" value="FAD-dep_OxRdtase"/>
</dbReference>
<keyword evidence="3" id="KW-1185">Reference proteome</keyword>
<dbReference type="PANTHER" id="PTHR13847:SF150">
    <property type="entry name" value="OXIDOREDUCTASE TDA3-RELATED"/>
    <property type="match status" value="1"/>
</dbReference>
<dbReference type="SUPFAM" id="SSF51905">
    <property type="entry name" value="FAD/NAD(P)-binding domain"/>
    <property type="match status" value="1"/>
</dbReference>
<name>A0A8H4N6Q7_9PEZI</name>
<evidence type="ECO:0000313" key="3">
    <source>
        <dbReference type="Proteomes" id="UP000572817"/>
    </source>
</evidence>
<proteinExistence type="predicted"/>
<keyword evidence="2" id="KW-0560">Oxidoreductase</keyword>